<feature type="region of interest" description="Disordered" evidence="10">
    <location>
        <begin position="326"/>
        <end position="364"/>
    </location>
</feature>
<dbReference type="InterPro" id="IPR042176">
    <property type="entry name" value="Pantoate_ligase_C"/>
</dbReference>
<dbReference type="HAMAP" id="MF_00158">
    <property type="entry name" value="PanC"/>
    <property type="match status" value="1"/>
</dbReference>
<dbReference type="PANTHER" id="PTHR36807">
    <property type="entry name" value="PHOSPHOGLYCOLATE PHOSPHATASE"/>
    <property type="match status" value="1"/>
</dbReference>
<feature type="non-terminal residue" evidence="11">
    <location>
        <position position="1"/>
    </location>
</feature>
<name>A0A6A4LNG3_9ERIC</name>
<dbReference type="SUPFAM" id="SSF52374">
    <property type="entry name" value="Nucleotidylyl transferase"/>
    <property type="match status" value="1"/>
</dbReference>
<accession>A0A6A4LNG3</accession>
<evidence type="ECO:0000256" key="7">
    <source>
        <dbReference type="ARBA" id="ARBA00029902"/>
    </source>
</evidence>
<evidence type="ECO:0000256" key="8">
    <source>
        <dbReference type="ARBA" id="ARBA00032806"/>
    </source>
</evidence>
<dbReference type="EMBL" id="QEFC01000998">
    <property type="protein sequence ID" value="KAE9460793.1"/>
    <property type="molecule type" value="Genomic_DNA"/>
</dbReference>
<gene>
    <name evidence="11" type="ORF">C3L33_07316</name>
</gene>
<protein>
    <recommendedName>
        <fullName evidence="4">Pantoate--beta-alanine ligase</fullName>
        <ecNumber evidence="3">6.3.2.1</ecNumber>
    </recommendedName>
    <alternativeName>
        <fullName evidence="8">Pantoate-activating enzyme</fullName>
    </alternativeName>
    <alternativeName>
        <fullName evidence="7">Pantothenate synthetase</fullName>
    </alternativeName>
</protein>
<dbReference type="Pfam" id="PF12452">
    <property type="entry name" value="DUF3685"/>
    <property type="match status" value="2"/>
</dbReference>
<comment type="pathway">
    <text evidence="1">Cofactor biosynthesis; (R)-pantothenate biosynthesis; (R)-pantothenate from (R)-pantoate and beta-alanine: step 1/1.</text>
</comment>
<evidence type="ECO:0000313" key="12">
    <source>
        <dbReference type="Proteomes" id="UP000428333"/>
    </source>
</evidence>
<comment type="caution">
    <text evidence="11">The sequence shown here is derived from an EMBL/GenBank/DDBJ whole genome shotgun (WGS) entry which is preliminary data.</text>
</comment>
<organism evidence="11 12">
    <name type="scientific">Rhododendron williamsianum</name>
    <dbReference type="NCBI Taxonomy" id="262921"/>
    <lineage>
        <taxon>Eukaryota</taxon>
        <taxon>Viridiplantae</taxon>
        <taxon>Streptophyta</taxon>
        <taxon>Embryophyta</taxon>
        <taxon>Tracheophyta</taxon>
        <taxon>Spermatophyta</taxon>
        <taxon>Magnoliopsida</taxon>
        <taxon>eudicotyledons</taxon>
        <taxon>Gunneridae</taxon>
        <taxon>Pentapetalae</taxon>
        <taxon>asterids</taxon>
        <taxon>Ericales</taxon>
        <taxon>Ericaceae</taxon>
        <taxon>Ericoideae</taxon>
        <taxon>Rhodoreae</taxon>
        <taxon>Rhododendron</taxon>
    </lineage>
</organism>
<dbReference type="InterPro" id="IPR003721">
    <property type="entry name" value="Pantoate_ligase"/>
</dbReference>
<evidence type="ECO:0000256" key="1">
    <source>
        <dbReference type="ARBA" id="ARBA00004990"/>
    </source>
</evidence>
<dbReference type="PANTHER" id="PTHR36807:SF2">
    <property type="entry name" value="PHOSPHOGLYCOLATE PHOSPHATASE"/>
    <property type="match status" value="1"/>
</dbReference>
<dbReference type="InterPro" id="IPR022552">
    <property type="entry name" value="UPF_Ycf55"/>
</dbReference>
<evidence type="ECO:0000256" key="5">
    <source>
        <dbReference type="ARBA" id="ARBA00022490"/>
    </source>
</evidence>
<keyword evidence="12" id="KW-1185">Reference proteome</keyword>
<proteinExistence type="inferred from homology"/>
<dbReference type="UniPathway" id="UPA00028">
    <property type="reaction ID" value="UER00005"/>
</dbReference>
<dbReference type="GO" id="GO:0004592">
    <property type="term" value="F:pantoate-beta-alanine ligase activity"/>
    <property type="evidence" value="ECO:0007669"/>
    <property type="project" value="UniProtKB-EC"/>
</dbReference>
<comment type="catalytic activity">
    <reaction evidence="9">
        <text>(R)-pantoate + beta-alanine + ATP = (R)-pantothenate + AMP + diphosphate + H(+)</text>
        <dbReference type="Rhea" id="RHEA:10912"/>
        <dbReference type="ChEBI" id="CHEBI:15378"/>
        <dbReference type="ChEBI" id="CHEBI:15980"/>
        <dbReference type="ChEBI" id="CHEBI:29032"/>
        <dbReference type="ChEBI" id="CHEBI:30616"/>
        <dbReference type="ChEBI" id="CHEBI:33019"/>
        <dbReference type="ChEBI" id="CHEBI:57966"/>
        <dbReference type="ChEBI" id="CHEBI:456215"/>
        <dbReference type="EC" id="6.3.2.1"/>
    </reaction>
</comment>
<dbReference type="CDD" id="cd00560">
    <property type="entry name" value="PanC"/>
    <property type="match status" value="1"/>
</dbReference>
<dbReference type="EC" id="6.3.2.1" evidence="3"/>
<reference evidence="11 12" key="1">
    <citation type="journal article" date="2019" name="Genome Biol. Evol.">
        <title>The Rhododendron genome and chromosomal organization provide insight into shared whole-genome duplications across the heath family (Ericaceae).</title>
        <authorList>
            <person name="Soza V.L."/>
            <person name="Lindsley D."/>
            <person name="Waalkes A."/>
            <person name="Ramage E."/>
            <person name="Patwardhan R.P."/>
            <person name="Burton J.N."/>
            <person name="Adey A."/>
            <person name="Kumar A."/>
            <person name="Qiu R."/>
            <person name="Shendure J."/>
            <person name="Hall B."/>
        </authorList>
    </citation>
    <scope>NUCLEOTIDE SEQUENCE [LARGE SCALE GENOMIC DNA]</scope>
    <source>
        <strain evidence="11">RSF 1966-606</strain>
    </source>
</reference>
<evidence type="ECO:0000256" key="6">
    <source>
        <dbReference type="ARBA" id="ARBA00022655"/>
    </source>
</evidence>
<dbReference type="Proteomes" id="UP000428333">
    <property type="component" value="Linkage Group LG04"/>
</dbReference>
<dbReference type="GO" id="GO:0015940">
    <property type="term" value="P:pantothenate biosynthetic process"/>
    <property type="evidence" value="ECO:0007669"/>
    <property type="project" value="UniProtKB-UniPathway"/>
</dbReference>
<evidence type="ECO:0000256" key="2">
    <source>
        <dbReference type="ARBA" id="ARBA00009256"/>
    </source>
</evidence>
<dbReference type="AlphaFoldDB" id="A0A6A4LNG3"/>
<keyword evidence="6" id="KW-0566">Pantothenate biosynthesis</keyword>
<dbReference type="Gene3D" id="3.30.1300.10">
    <property type="entry name" value="Pantoate-beta-alanine ligase, C-terminal domain"/>
    <property type="match status" value="1"/>
</dbReference>
<evidence type="ECO:0000256" key="3">
    <source>
        <dbReference type="ARBA" id="ARBA00012219"/>
    </source>
</evidence>
<sequence length="932" mass="104907">MEVEKEPLIITDKNEMRQWSRTMRAQGKTIGLVPTMGYLHKGHLSLIRESHTHLTVVSIYVNPGQFSPSEDLSTYPSDFKGDIDKLKSVPGGVDVVFHPYNLYDYGGGGVEREVRREKEVGGAVVSCVEERGEGHETWVRVEKLEKGMCGKSRPVFFRGVATVVAKLFNVVEPDVAFFGKKDYQQWRIIRRMVRDLDFSIEVIGSEIVRDDDGLAMSSRNVHLSPEEREKALSINRSLSKAKLAAEKGQVNCRELKDSVFQAVLEAGGRIDYAEIVDQESLEAVEVIKGPVVFCVAAWFGKPKFLRTCPETDGGVKMAVKQLFRKPRKATRGDTVVDGDGREKPGSHIPNPHRRHTLASSQDPSPNLLSHRLLRARPGVSIFFDLHCRSRCSQFGGLVGRFRMQHMQGRESVDQRAIDFANGMLCSYTIAYQAASVRKFSFKWMLSAALGERNACKFSSLCMVFPKVNPCAKDGSMRCYCLGTLINTNGATFSEWVPVVDQVLLMASIFLTYMAGVIPARKLLSSSRKRISLDDTLSGDALLSGRAAENDNEEANLKLPWEIVEEKLMDALNVVEQRRKMGTGFKFEQDLSKRPLSLYAVDEGPRFRLLWASFQWLKKEAGTIFYCSIALLDKVDNVSAMSASVSRNDWSTVLSEVLQKSCQPVCVAWLEQELCLKSSIPDKELLSTIVEKLTGEATILQNVINSGKEDLYSELAQFLIFGSLREGCCYDCSLFTQYGVDILEDLVITLADAIASLYLELISVDGNMSNEINSIGLMMCTLSTRELQKLRNEVALNQWLHQNMEAVVSMYEDRFDLRTLQSQLIEGPSKTNTDNFSWWKRLTLRKSESVASPLHYVVINDISITVKRTKELRALTGWRYFYSLFLELADITMPVIRTVFKKVSDAISFFLVCLIGRSLGLIYTGIRQSLRWK</sequence>
<keyword evidence="5" id="KW-0963">Cytoplasm</keyword>
<dbReference type="FunFam" id="3.40.50.620:FF:000160">
    <property type="entry name" value="Pantoate--beta-alanine ligase"/>
    <property type="match status" value="1"/>
</dbReference>
<dbReference type="InterPro" id="IPR014729">
    <property type="entry name" value="Rossmann-like_a/b/a_fold"/>
</dbReference>
<evidence type="ECO:0000256" key="10">
    <source>
        <dbReference type="SAM" id="MobiDB-lite"/>
    </source>
</evidence>
<evidence type="ECO:0000313" key="11">
    <source>
        <dbReference type="EMBL" id="KAE9460793.1"/>
    </source>
</evidence>
<dbReference type="Pfam" id="PF02569">
    <property type="entry name" value="Pantoate_ligase"/>
    <property type="match status" value="1"/>
</dbReference>
<dbReference type="OrthoDB" id="2020436at2759"/>
<dbReference type="NCBIfam" id="TIGR00018">
    <property type="entry name" value="panC"/>
    <property type="match status" value="1"/>
</dbReference>
<comment type="similarity">
    <text evidence="2">Belongs to the pantothenate synthetase family.</text>
</comment>
<dbReference type="Gene3D" id="3.40.50.620">
    <property type="entry name" value="HUPs"/>
    <property type="match status" value="1"/>
</dbReference>
<evidence type="ECO:0000256" key="9">
    <source>
        <dbReference type="ARBA" id="ARBA00048258"/>
    </source>
</evidence>
<evidence type="ECO:0000256" key="4">
    <source>
        <dbReference type="ARBA" id="ARBA00015647"/>
    </source>
</evidence>